<protein>
    <submittedName>
        <fullName evidence="2">Uncharacterized protein</fullName>
    </submittedName>
</protein>
<proteinExistence type="predicted"/>
<keyword evidence="1" id="KW-1133">Transmembrane helix</keyword>
<feature type="transmembrane region" description="Helical" evidence="1">
    <location>
        <begin position="6"/>
        <end position="32"/>
    </location>
</feature>
<dbReference type="InterPro" id="IPR043993">
    <property type="entry name" value="T4SS_pilin"/>
</dbReference>
<name>A0A3B0V5D8_9ZZZZ</name>
<dbReference type="Pfam" id="PF18895">
    <property type="entry name" value="T4SS_pilin"/>
    <property type="match status" value="1"/>
</dbReference>
<keyword evidence="1" id="KW-0812">Transmembrane</keyword>
<dbReference type="AlphaFoldDB" id="A0A3B0V5D8"/>
<reference evidence="2" key="1">
    <citation type="submission" date="2018-06" db="EMBL/GenBank/DDBJ databases">
        <authorList>
            <person name="Zhirakovskaya E."/>
        </authorList>
    </citation>
    <scope>NUCLEOTIDE SEQUENCE</scope>
</reference>
<organism evidence="2">
    <name type="scientific">hydrothermal vent metagenome</name>
    <dbReference type="NCBI Taxonomy" id="652676"/>
    <lineage>
        <taxon>unclassified sequences</taxon>
        <taxon>metagenomes</taxon>
        <taxon>ecological metagenomes</taxon>
    </lineage>
</organism>
<keyword evidence="1" id="KW-0472">Membrane</keyword>
<feature type="transmembrane region" description="Helical" evidence="1">
    <location>
        <begin position="53"/>
        <end position="71"/>
    </location>
</feature>
<evidence type="ECO:0000313" key="2">
    <source>
        <dbReference type="EMBL" id="VAW32089.1"/>
    </source>
</evidence>
<evidence type="ECO:0000256" key="1">
    <source>
        <dbReference type="SAM" id="Phobius"/>
    </source>
</evidence>
<sequence length="89" mass="9664">MNFDKLLHGVITQVINPVIMLLSTTAFIVFIWGVVTFIRDGGDSTKRADAQRAILWSLIGLVIIFGTYGILNVATATFGFGTVHPITTP</sequence>
<gene>
    <name evidence="2" type="ORF">MNBD_CPR01-396</name>
</gene>
<accession>A0A3B0V5D8</accession>
<dbReference type="EMBL" id="UOEV01000021">
    <property type="protein sequence ID" value="VAW32089.1"/>
    <property type="molecule type" value="Genomic_DNA"/>
</dbReference>